<evidence type="ECO:0008006" key="4">
    <source>
        <dbReference type="Google" id="ProtNLM"/>
    </source>
</evidence>
<feature type="region of interest" description="Disordered" evidence="1">
    <location>
        <begin position="348"/>
        <end position="381"/>
    </location>
</feature>
<feature type="region of interest" description="Disordered" evidence="1">
    <location>
        <begin position="580"/>
        <end position="637"/>
    </location>
</feature>
<feature type="compositionally biased region" description="Basic residues" evidence="1">
    <location>
        <begin position="9"/>
        <end position="20"/>
    </location>
</feature>
<comment type="caution">
    <text evidence="2">The sequence shown here is derived from an EMBL/GenBank/DDBJ whole genome shotgun (WGS) entry which is preliminary data.</text>
</comment>
<dbReference type="Proteomes" id="UP000612282">
    <property type="component" value="Unassembled WGS sequence"/>
</dbReference>
<keyword evidence="3" id="KW-1185">Reference proteome</keyword>
<feature type="region of interest" description="Disordered" evidence="1">
    <location>
        <begin position="1"/>
        <end position="22"/>
    </location>
</feature>
<evidence type="ECO:0000256" key="1">
    <source>
        <dbReference type="SAM" id="MobiDB-lite"/>
    </source>
</evidence>
<protein>
    <recommendedName>
        <fullName evidence="4">Transposase</fullName>
    </recommendedName>
</protein>
<evidence type="ECO:0000313" key="2">
    <source>
        <dbReference type="EMBL" id="GID61825.1"/>
    </source>
</evidence>
<feature type="compositionally biased region" description="Basic residues" evidence="1">
    <location>
        <begin position="626"/>
        <end position="637"/>
    </location>
</feature>
<dbReference type="EMBL" id="BOMG01000139">
    <property type="protein sequence ID" value="GID61825.1"/>
    <property type="molecule type" value="Genomic_DNA"/>
</dbReference>
<proteinExistence type="predicted"/>
<dbReference type="RefSeq" id="WP_310380904.1">
    <property type="nucleotide sequence ID" value="NZ_JAVDQL010000001.1"/>
</dbReference>
<name>A0ABQ3XTK5_9ACTN</name>
<feature type="compositionally biased region" description="Polar residues" evidence="1">
    <location>
        <begin position="607"/>
        <end position="618"/>
    </location>
</feature>
<organism evidence="2 3">
    <name type="scientific">Actinoplanes couchii</name>
    <dbReference type="NCBI Taxonomy" id="403638"/>
    <lineage>
        <taxon>Bacteria</taxon>
        <taxon>Bacillati</taxon>
        <taxon>Actinomycetota</taxon>
        <taxon>Actinomycetes</taxon>
        <taxon>Micromonosporales</taxon>
        <taxon>Micromonosporaceae</taxon>
        <taxon>Actinoplanes</taxon>
    </lineage>
</organism>
<reference evidence="2 3" key="1">
    <citation type="submission" date="2021-01" db="EMBL/GenBank/DDBJ databases">
        <title>Whole genome shotgun sequence of Actinoplanes couchii NBRC 106145.</title>
        <authorList>
            <person name="Komaki H."/>
            <person name="Tamura T."/>
        </authorList>
    </citation>
    <scope>NUCLEOTIDE SEQUENCE [LARGE SCALE GENOMIC DNA]</scope>
    <source>
        <strain evidence="2 3">NBRC 106145</strain>
    </source>
</reference>
<sequence length="652" mass="71626">MTDTDVVRRSRGKSKQKNWRRAKDAPTAVIRLEVDTTDPVTRRQVEKLFGATWQLRRALQRQAGTRVDAYWAAGRLRSSEDGPKLARERFGLSRSSLEQAAAGHVDRSGWLGRHLTKALAMHLADEVWETVDRHLFADKIGNRHGRPRVGTWWASTRIPGRARSHTKPNTWETFRLVGSLDAYRTTFPAQRPSRIPVPARPPGLRGWWDYDGPLTVVFPGAGPRPDLVLPVRLPHGPAKQSRLQHFLGRPQVWHKIDLVRVEDPKAPGGWRYYAHLMILDHGWTSPSVREQRVAAPRDRVGGVDGNVSNLAVASMPADPTAPGGLHTSMVAVDDVQRAAAEQVRLTARRRQRALDRSRRNSNPGQYELSKRQQKRATRRADAGLLVRQVPTPLGPRVANAAGIPKQAYRRDRLSAAYRRRRAEHAAAGRSGTQAKQARAQHIARTVVTEHGPNLVVEHTNIRAWAKLWGRGIALFSPGMLIAALKLECAVAAGQLLRAGTTQTALSQQCPCGVRAKKPLGQRTHRCGCGIVGDRDVVAAAMGACVQLADPDQPGTARINETLRAALAARIASTGLQEVLARSTATTGTPPRVPAGTAAPHQRRGASAEQTRAVTTGRTATPDETPRKRRPRGNARARKLHAVDPGVELRLNS</sequence>
<gene>
    <name evidence="2" type="ORF">Aco03nite_102290</name>
</gene>
<accession>A0ABQ3XTK5</accession>
<evidence type="ECO:0000313" key="3">
    <source>
        <dbReference type="Proteomes" id="UP000612282"/>
    </source>
</evidence>